<feature type="signal peptide" evidence="3">
    <location>
        <begin position="1"/>
        <end position="36"/>
    </location>
</feature>
<keyword evidence="3" id="KW-0732">Signal</keyword>
<dbReference type="PANTHER" id="PTHR44329:SF214">
    <property type="entry name" value="PROTEIN KINASE DOMAIN-CONTAINING PROTEIN"/>
    <property type="match status" value="1"/>
</dbReference>
<evidence type="ECO:0000259" key="4">
    <source>
        <dbReference type="PROSITE" id="PS50011"/>
    </source>
</evidence>
<dbReference type="InterPro" id="IPR051681">
    <property type="entry name" value="Ser/Thr_Kinases-Pseudokinases"/>
</dbReference>
<dbReference type="EMBL" id="JBIMZQ010000003">
    <property type="protein sequence ID" value="KAL3672774.1"/>
    <property type="molecule type" value="Genomic_DNA"/>
</dbReference>
<keyword evidence="2" id="KW-0472">Membrane</keyword>
<keyword evidence="2" id="KW-1133">Transmembrane helix</keyword>
<organism evidence="5 6">
    <name type="scientific">Phytophthora oleae</name>
    <dbReference type="NCBI Taxonomy" id="2107226"/>
    <lineage>
        <taxon>Eukaryota</taxon>
        <taxon>Sar</taxon>
        <taxon>Stramenopiles</taxon>
        <taxon>Oomycota</taxon>
        <taxon>Peronosporomycetes</taxon>
        <taxon>Peronosporales</taxon>
        <taxon>Peronosporaceae</taxon>
        <taxon>Phytophthora</taxon>
    </lineage>
</organism>
<dbReference type="InterPro" id="IPR001245">
    <property type="entry name" value="Ser-Thr/Tyr_kinase_cat_dom"/>
</dbReference>
<feature type="transmembrane region" description="Helical" evidence="2">
    <location>
        <begin position="319"/>
        <end position="340"/>
    </location>
</feature>
<evidence type="ECO:0000313" key="5">
    <source>
        <dbReference type="EMBL" id="KAL3672774.1"/>
    </source>
</evidence>
<gene>
    <name evidence="5" type="ORF">V7S43_002065</name>
</gene>
<dbReference type="SUPFAM" id="SSF56112">
    <property type="entry name" value="Protein kinase-like (PK-like)"/>
    <property type="match status" value="1"/>
</dbReference>
<sequence length="695" mass="76672">MQHPSHRRRRKAPACTVSSCALLLLSATQWQSGVDAVLDFPSELHQLQRQNSASGSNGEAAAPQIALANVPESLFKRLDEKSVKWDALSGYLQRALLWEIGLVMTSGGRLVQVYVPCDEDMSVTLAPYDAFFDKDCPLQTCDTNGLYFADSTCSLTSVWKAAQCGIHASEKNATDLVDAKDSTLWSEDGDLNSVPDIRLYKHVRVDNSGSGDTEDEEGSGPFGNYTVQTDVLFTINQIAPVPCTTESCPTDPFFVAPCVQFHDPDEMPENPWCLPKRGGFVDLWLDSELSGKLMSSGGSTFSASSLSNTATTSISGDTVILVVLFILLAAAVGVLVAVQIHRNKRNQEKDSESSPTVFASATTTRSRRRGDGNNDTLNAHGSLRNSMNESRRRRSIELMTFCADAKMTSKRISYDCLTFDKLIARGANGEVWRGTYGSQIVAIKQLLPEKRHDESNVMLFTNEVRLASALEHPNIVRFVGLSWNRVCDLCIVSEFMEQGDLSVLLNSKRKDELSWQKEKLAIATDIAEALAYLHGRQPIIIHRDLKSLNVLLDNRLRAKLSDFGLSRERSSDDTMTNGVGTLLWTAPEILRGEAYSEKADVYSYAIVLSELDTCLPPYTLNAEVSERNFTTMQLMHLATSGQVSPKLRDDCPAALQQLTTACASFDPTQRPNALEIVFTLRNIARNMMYDAARSS</sequence>
<dbReference type="Proteomes" id="UP001632037">
    <property type="component" value="Unassembled WGS sequence"/>
</dbReference>
<dbReference type="PROSITE" id="PS00108">
    <property type="entry name" value="PROTEIN_KINASE_ST"/>
    <property type="match status" value="1"/>
</dbReference>
<dbReference type="PROSITE" id="PS50011">
    <property type="entry name" value="PROTEIN_KINASE_DOM"/>
    <property type="match status" value="1"/>
</dbReference>
<feature type="chain" id="PRO_5044801204" description="Protein kinase domain-containing protein" evidence="3">
    <location>
        <begin position="37"/>
        <end position="695"/>
    </location>
</feature>
<dbReference type="InterPro" id="IPR011009">
    <property type="entry name" value="Kinase-like_dom_sf"/>
</dbReference>
<dbReference type="AlphaFoldDB" id="A0ABD3G4M0"/>
<feature type="domain" description="Protein kinase" evidence="4">
    <location>
        <begin position="417"/>
        <end position="689"/>
    </location>
</feature>
<comment type="caution">
    <text evidence="5">The sequence shown here is derived from an EMBL/GenBank/DDBJ whole genome shotgun (WGS) entry which is preliminary data.</text>
</comment>
<dbReference type="Gene3D" id="1.10.510.10">
    <property type="entry name" value="Transferase(Phosphotransferase) domain 1"/>
    <property type="match status" value="1"/>
</dbReference>
<dbReference type="CDD" id="cd13999">
    <property type="entry name" value="STKc_MAP3K-like"/>
    <property type="match status" value="1"/>
</dbReference>
<proteinExistence type="predicted"/>
<name>A0ABD3G4M0_9STRA</name>
<evidence type="ECO:0000313" key="6">
    <source>
        <dbReference type="Proteomes" id="UP001632037"/>
    </source>
</evidence>
<protein>
    <recommendedName>
        <fullName evidence="4">Protein kinase domain-containing protein</fullName>
    </recommendedName>
</protein>
<keyword evidence="2" id="KW-0812">Transmembrane</keyword>
<accession>A0ABD3G4M0</accession>
<dbReference type="InterPro" id="IPR008271">
    <property type="entry name" value="Ser/Thr_kinase_AS"/>
</dbReference>
<dbReference type="Pfam" id="PF07714">
    <property type="entry name" value="PK_Tyr_Ser-Thr"/>
    <property type="match status" value="1"/>
</dbReference>
<evidence type="ECO:0000256" key="1">
    <source>
        <dbReference type="SAM" id="MobiDB-lite"/>
    </source>
</evidence>
<keyword evidence="6" id="KW-1185">Reference proteome</keyword>
<evidence type="ECO:0000256" key="2">
    <source>
        <dbReference type="SAM" id="Phobius"/>
    </source>
</evidence>
<evidence type="ECO:0000256" key="3">
    <source>
        <dbReference type="SAM" id="SignalP"/>
    </source>
</evidence>
<dbReference type="PANTHER" id="PTHR44329">
    <property type="entry name" value="SERINE/THREONINE-PROTEIN KINASE TNNI3K-RELATED"/>
    <property type="match status" value="1"/>
</dbReference>
<dbReference type="SMART" id="SM00220">
    <property type="entry name" value="S_TKc"/>
    <property type="match status" value="1"/>
</dbReference>
<reference evidence="5 6" key="1">
    <citation type="submission" date="2024-09" db="EMBL/GenBank/DDBJ databases">
        <title>Genome sequencing and assembly of Phytophthora oleae, isolate VK10A, causative agent of rot of olive drupes.</title>
        <authorList>
            <person name="Conti Taguali S."/>
            <person name="Riolo M."/>
            <person name="La Spada F."/>
            <person name="Cacciola S.O."/>
            <person name="Dionisio G."/>
        </authorList>
    </citation>
    <scope>NUCLEOTIDE SEQUENCE [LARGE SCALE GENOMIC DNA]</scope>
    <source>
        <strain evidence="5 6">VK10A</strain>
    </source>
</reference>
<feature type="region of interest" description="Disordered" evidence="1">
    <location>
        <begin position="344"/>
        <end position="391"/>
    </location>
</feature>
<dbReference type="InterPro" id="IPR000719">
    <property type="entry name" value="Prot_kinase_dom"/>
</dbReference>